<keyword evidence="8" id="KW-0969">Cilium</keyword>
<evidence type="ECO:0000313" key="8">
    <source>
        <dbReference type="EMBL" id="MCW9713600.1"/>
    </source>
</evidence>
<evidence type="ECO:0000256" key="2">
    <source>
        <dbReference type="ARBA" id="ARBA00009677"/>
    </source>
</evidence>
<dbReference type="SUPFAM" id="SSF117143">
    <property type="entry name" value="Flagellar hook protein flgE"/>
    <property type="match status" value="1"/>
</dbReference>
<dbReference type="PANTHER" id="PTHR30435">
    <property type="entry name" value="FLAGELLAR PROTEIN"/>
    <property type="match status" value="1"/>
</dbReference>
<dbReference type="PROSITE" id="PS00588">
    <property type="entry name" value="FLAGELLA_BB_ROD"/>
    <property type="match status" value="1"/>
</dbReference>
<feature type="domain" description="Flagellar basal-body/hook protein C-terminal" evidence="6">
    <location>
        <begin position="196"/>
        <end position="239"/>
    </location>
</feature>
<comment type="similarity">
    <text evidence="2 4">Belongs to the flagella basal body rod proteins family.</text>
</comment>
<dbReference type="Pfam" id="PF00460">
    <property type="entry name" value="Flg_bb_rod"/>
    <property type="match status" value="1"/>
</dbReference>
<dbReference type="InterPro" id="IPR001444">
    <property type="entry name" value="Flag_bb_rod_N"/>
</dbReference>
<dbReference type="PANTHER" id="PTHR30435:SF19">
    <property type="entry name" value="FLAGELLAR BASAL-BODY ROD PROTEIN FLGG"/>
    <property type="match status" value="1"/>
</dbReference>
<comment type="subcellular location">
    <subcellularLocation>
        <location evidence="1 4">Bacterial flagellum basal body</location>
    </subcellularLocation>
</comment>
<gene>
    <name evidence="8" type="ORF">LQ318_11880</name>
</gene>
<dbReference type="InterPro" id="IPR010930">
    <property type="entry name" value="Flg_bb/hook_C_dom"/>
</dbReference>
<evidence type="ECO:0000256" key="1">
    <source>
        <dbReference type="ARBA" id="ARBA00004117"/>
    </source>
</evidence>
<feature type="domain" description="Flagellar basal body rod protein N-terminal" evidence="5">
    <location>
        <begin position="5"/>
        <end position="35"/>
    </location>
</feature>
<dbReference type="EMBL" id="JAJNDC010000003">
    <property type="protein sequence ID" value="MCW9713600.1"/>
    <property type="molecule type" value="Genomic_DNA"/>
</dbReference>
<evidence type="ECO:0000256" key="3">
    <source>
        <dbReference type="ARBA" id="ARBA00023143"/>
    </source>
</evidence>
<dbReference type="Pfam" id="PF06429">
    <property type="entry name" value="Flg_bbr_C"/>
    <property type="match status" value="1"/>
</dbReference>
<evidence type="ECO:0000259" key="6">
    <source>
        <dbReference type="Pfam" id="PF06429"/>
    </source>
</evidence>
<dbReference type="InterPro" id="IPR037925">
    <property type="entry name" value="FlgE/F/G-like"/>
</dbReference>
<reference evidence="8 9" key="1">
    <citation type="submission" date="2021-11" db="EMBL/GenBank/DDBJ databases">
        <title>Aliifidinibius sp. nov., a new bacterium isolated from saline soil.</title>
        <authorList>
            <person name="Galisteo C."/>
            <person name="De La Haba R."/>
            <person name="Sanchez-Porro C."/>
            <person name="Ventosa A."/>
        </authorList>
    </citation>
    <scope>NUCLEOTIDE SEQUENCE [LARGE SCALE GENOMIC DNA]</scope>
    <source>
        <strain evidence="8 9">KACC 190600</strain>
    </source>
</reference>
<evidence type="ECO:0000256" key="4">
    <source>
        <dbReference type="RuleBase" id="RU362116"/>
    </source>
</evidence>
<keyword evidence="8" id="KW-0282">Flagellum</keyword>
<accession>A0ABT3Q0J4</accession>
<dbReference type="RefSeq" id="WP_265790413.1">
    <property type="nucleotide sequence ID" value="NZ_BAABRS010000003.1"/>
</dbReference>
<dbReference type="Proteomes" id="UP001207337">
    <property type="component" value="Unassembled WGS sequence"/>
</dbReference>
<dbReference type="InterPro" id="IPR020013">
    <property type="entry name" value="Flagellar_FlgE/F/G"/>
</dbReference>
<dbReference type="NCBIfam" id="TIGR03506">
    <property type="entry name" value="FlgEFG_subfam"/>
    <property type="match status" value="1"/>
</dbReference>
<evidence type="ECO:0000259" key="5">
    <source>
        <dbReference type="Pfam" id="PF00460"/>
    </source>
</evidence>
<dbReference type="InterPro" id="IPR019776">
    <property type="entry name" value="Flagellar_basal_body_rod_CS"/>
</dbReference>
<keyword evidence="8" id="KW-0966">Cell projection</keyword>
<keyword evidence="3 4" id="KW-0975">Bacterial flagellum</keyword>
<evidence type="ECO:0000313" key="9">
    <source>
        <dbReference type="Proteomes" id="UP001207337"/>
    </source>
</evidence>
<feature type="domain" description="Flagellar hook protein FlgE/F/G-like D1" evidence="7">
    <location>
        <begin position="79"/>
        <end position="152"/>
    </location>
</feature>
<organism evidence="8 9">
    <name type="scientific">Fodinibius salicampi</name>
    <dbReference type="NCBI Taxonomy" id="1920655"/>
    <lineage>
        <taxon>Bacteria</taxon>
        <taxon>Pseudomonadati</taxon>
        <taxon>Balneolota</taxon>
        <taxon>Balneolia</taxon>
        <taxon>Balneolales</taxon>
        <taxon>Balneolaceae</taxon>
        <taxon>Fodinibius</taxon>
    </lineage>
</organism>
<keyword evidence="9" id="KW-1185">Reference proteome</keyword>
<protein>
    <submittedName>
        <fullName evidence="8">Flagellar hook-basal body protein</fullName>
    </submittedName>
</protein>
<dbReference type="InterPro" id="IPR053967">
    <property type="entry name" value="LlgE_F_G-like_D1"/>
</dbReference>
<sequence length="245" mass="27605">MIERLEAQMRAMQMLSKTQDITADNLANINTPGFKGNKVFYQMVKEQVDGKEVTRTVPMQQVDMTQGVLEATDNKFDFAIKGEGFFMVEGQNGRQLTRDGRFSIDTDGYLVDGNGGRVIGNSGPINMPDYIKASGRNNKSAEIEVATDGTIRIDEEVFDKIMTVEVKDTSRLERQGSNYFAVREEQLVEDHSSSIMQGYYEKGNVNPLNEMVDMMKTVKMFESQQRAIRTTDEMLSQATSKLGQF</sequence>
<dbReference type="Pfam" id="PF22692">
    <property type="entry name" value="LlgE_F_G_D1"/>
    <property type="match status" value="1"/>
</dbReference>
<evidence type="ECO:0000259" key="7">
    <source>
        <dbReference type="Pfam" id="PF22692"/>
    </source>
</evidence>
<name>A0ABT3Q0J4_9BACT</name>
<proteinExistence type="inferred from homology"/>
<comment type="caution">
    <text evidence="8">The sequence shown here is derived from an EMBL/GenBank/DDBJ whole genome shotgun (WGS) entry which is preliminary data.</text>
</comment>